<comment type="caution">
    <text evidence="2">The sequence shown here is derived from an EMBL/GenBank/DDBJ whole genome shotgun (WGS) entry which is preliminary data.</text>
</comment>
<feature type="chain" id="PRO_5008396269" evidence="1">
    <location>
        <begin position="21"/>
        <end position="101"/>
    </location>
</feature>
<evidence type="ECO:0000256" key="1">
    <source>
        <dbReference type="SAM" id="SignalP"/>
    </source>
</evidence>
<name>A0A1A9RY16_9NEIS</name>
<organism evidence="2 3">
    <name type="scientific">Eikenella longinqua</name>
    <dbReference type="NCBI Taxonomy" id="1795827"/>
    <lineage>
        <taxon>Bacteria</taxon>
        <taxon>Pseudomonadati</taxon>
        <taxon>Pseudomonadota</taxon>
        <taxon>Betaproteobacteria</taxon>
        <taxon>Neisseriales</taxon>
        <taxon>Neisseriaceae</taxon>
        <taxon>Eikenella</taxon>
    </lineage>
</organism>
<accession>A0A1A9RY16</accession>
<dbReference type="STRING" id="1795827.A7P95_04310"/>
<protein>
    <submittedName>
        <fullName evidence="2">Uncharacterized protein</fullName>
    </submittedName>
</protein>
<dbReference type="EMBL" id="LXSL01000016">
    <property type="protein sequence ID" value="OAM29178.1"/>
    <property type="molecule type" value="Genomic_DNA"/>
</dbReference>
<dbReference type="RefSeq" id="WP_067591719.1">
    <property type="nucleotide sequence ID" value="NZ_LXSL01000016.1"/>
</dbReference>
<feature type="signal peptide" evidence="1">
    <location>
        <begin position="1"/>
        <end position="20"/>
    </location>
</feature>
<dbReference type="AlphaFoldDB" id="A0A1A9RY16"/>
<dbReference type="Proteomes" id="UP000077885">
    <property type="component" value="Unassembled WGS sequence"/>
</dbReference>
<proteinExistence type="predicted"/>
<gene>
    <name evidence="2" type="ORF">A7P95_04310</name>
</gene>
<evidence type="ECO:0000313" key="2">
    <source>
        <dbReference type="EMBL" id="OAM29178.1"/>
    </source>
</evidence>
<sequence length="101" mass="11441">MEFARYFALLIMLLSGMAAIADSASSQIQYPVVHRGRLIQADCSSVVCTSIHEDFSDIVFLEYRLYSRLSADNNDFPPANHRPIIMRFKDNLESQGLRVEG</sequence>
<keyword evidence="1" id="KW-0732">Signal</keyword>
<keyword evidence="3" id="KW-1185">Reference proteome</keyword>
<evidence type="ECO:0000313" key="3">
    <source>
        <dbReference type="Proteomes" id="UP000077885"/>
    </source>
</evidence>
<reference evidence="3" key="1">
    <citation type="submission" date="2016-05" db="EMBL/GenBank/DDBJ databases">
        <title>Draft genome of Corynebacterium afermentans subsp. afermentans LCDC 88199T.</title>
        <authorList>
            <person name="Bernier A.-M."/>
            <person name="Bernard K."/>
        </authorList>
    </citation>
    <scope>NUCLEOTIDE SEQUENCE [LARGE SCALE GENOMIC DNA]</scope>
    <source>
        <strain evidence="3">NML02-A-017</strain>
    </source>
</reference>